<evidence type="ECO:0000313" key="2">
    <source>
        <dbReference type="EMBL" id="CAG8584545.1"/>
    </source>
</evidence>
<dbReference type="PANTHER" id="PTHR28027:SF2">
    <property type="entry name" value="TRANSCRIPTIONAL REGULATOR MIT1"/>
    <property type="match status" value="1"/>
</dbReference>
<dbReference type="Pfam" id="PF09729">
    <property type="entry name" value="Gti1_Pac2"/>
    <property type="match status" value="1"/>
</dbReference>
<feature type="compositionally biased region" description="Polar residues" evidence="1">
    <location>
        <begin position="414"/>
        <end position="440"/>
    </location>
</feature>
<accession>A0A9N9C0P5</accession>
<sequence length="463" mass="52773">MGIIIETFHGKVPNTKAAAIIFEACRRGILDRTNRRLLDEERRALKGGEVFVFAEKSSGIKRWTDGKYWSPSRVIGEFLVYFELDTRMHNIKREQDINPSLRSRIEREGLKVQVGNKGTFIYRKNGLIKKTVSMNDENDIEHMIIYEYPPLDNCTDEEREKLYPPQAYIELADIEPSEEILKRFQKPNHSSDRERRLVEGHGSDDNENENGSGSSENDKFNDSQKCQPWPNVIKSENEGDHNKESSWNESRESSKVLAFSSYSPINYSTSGIAPNSPYPHSPYHCSSIHQHAYGDSQMHFHNNLSNKSPSLHVINPIFLSRSEKTPTTNNTVASNKFGEHIPRDHRNSLPAISGRHHHHLFHYNLNPITNTANFHQMENAPIEPSLSYPRYTNDDVRDDLRSMSPIASSDLFSNSSLRNWPTTDNSGSRDFSQNNHNSADNEIENGNDVAGGGFIDPKCLGKF</sequence>
<dbReference type="GO" id="GO:0003677">
    <property type="term" value="F:DNA binding"/>
    <property type="evidence" value="ECO:0007669"/>
    <property type="project" value="TreeGrafter"/>
</dbReference>
<protein>
    <submittedName>
        <fullName evidence="2">177_t:CDS:1</fullName>
    </submittedName>
</protein>
<dbReference type="EMBL" id="CAJVPS010003194">
    <property type="protein sequence ID" value="CAG8584545.1"/>
    <property type="molecule type" value="Genomic_DNA"/>
</dbReference>
<comment type="caution">
    <text evidence="2">The sequence shown here is derived from an EMBL/GenBank/DDBJ whole genome shotgun (WGS) entry which is preliminary data.</text>
</comment>
<proteinExistence type="predicted"/>
<feature type="region of interest" description="Disordered" evidence="1">
    <location>
        <begin position="184"/>
        <end position="251"/>
    </location>
</feature>
<dbReference type="InterPro" id="IPR018608">
    <property type="entry name" value="Gti1/Pac2"/>
</dbReference>
<evidence type="ECO:0000313" key="3">
    <source>
        <dbReference type="Proteomes" id="UP000789508"/>
    </source>
</evidence>
<feature type="compositionally biased region" description="Basic and acidic residues" evidence="1">
    <location>
        <begin position="235"/>
        <end position="251"/>
    </location>
</feature>
<organism evidence="2 3">
    <name type="scientific">Ambispora leptoticha</name>
    <dbReference type="NCBI Taxonomy" id="144679"/>
    <lineage>
        <taxon>Eukaryota</taxon>
        <taxon>Fungi</taxon>
        <taxon>Fungi incertae sedis</taxon>
        <taxon>Mucoromycota</taxon>
        <taxon>Glomeromycotina</taxon>
        <taxon>Glomeromycetes</taxon>
        <taxon>Archaeosporales</taxon>
        <taxon>Ambisporaceae</taxon>
        <taxon>Ambispora</taxon>
    </lineage>
</organism>
<feature type="region of interest" description="Disordered" evidence="1">
    <location>
        <begin position="414"/>
        <end position="449"/>
    </location>
</feature>
<dbReference type="PANTHER" id="PTHR28027">
    <property type="entry name" value="TRANSCRIPTIONAL REGULATOR MIT1"/>
    <property type="match status" value="1"/>
</dbReference>
<dbReference type="AlphaFoldDB" id="A0A9N9C0P5"/>
<dbReference type="OrthoDB" id="5572844at2759"/>
<evidence type="ECO:0000256" key="1">
    <source>
        <dbReference type="SAM" id="MobiDB-lite"/>
    </source>
</evidence>
<gene>
    <name evidence="2" type="ORF">ALEPTO_LOCUS7423</name>
</gene>
<dbReference type="Proteomes" id="UP000789508">
    <property type="component" value="Unassembled WGS sequence"/>
</dbReference>
<feature type="compositionally biased region" description="Basic and acidic residues" evidence="1">
    <location>
        <begin position="189"/>
        <end position="204"/>
    </location>
</feature>
<reference evidence="2" key="1">
    <citation type="submission" date="2021-06" db="EMBL/GenBank/DDBJ databases">
        <authorList>
            <person name="Kallberg Y."/>
            <person name="Tangrot J."/>
            <person name="Rosling A."/>
        </authorList>
    </citation>
    <scope>NUCLEOTIDE SEQUENCE</scope>
    <source>
        <strain evidence="2">FL130A</strain>
    </source>
</reference>
<name>A0A9N9C0P5_9GLOM</name>
<keyword evidence="3" id="KW-1185">Reference proteome</keyword>